<gene>
    <name evidence="1" type="ORF">I553_5590</name>
</gene>
<dbReference type="AlphaFoldDB" id="X7ZYT6"/>
<reference evidence="1" key="1">
    <citation type="submission" date="2014-01" db="EMBL/GenBank/DDBJ databases">
        <authorList>
            <person name="Brown-Elliot B."/>
            <person name="Wallace R."/>
            <person name="Lenaerts A."/>
            <person name="Ordway D."/>
            <person name="DeGroote M.A."/>
            <person name="Parker T."/>
            <person name="Sizemore C."/>
            <person name="Tallon L.J."/>
            <person name="Sadzewicz L.K."/>
            <person name="Sengamalay N."/>
            <person name="Fraser C.M."/>
            <person name="Hine E."/>
            <person name="Shefchek K.A."/>
            <person name="Das S.P."/>
            <person name="Tettelin H."/>
        </authorList>
    </citation>
    <scope>NUCLEOTIDE SEQUENCE [LARGE SCALE GENOMIC DNA]</scope>
    <source>
        <strain evidence="1">4042</strain>
    </source>
</reference>
<organism evidence="1">
    <name type="scientific">Mycobacterium xenopi 4042</name>
    <dbReference type="NCBI Taxonomy" id="1299334"/>
    <lineage>
        <taxon>Bacteria</taxon>
        <taxon>Bacillati</taxon>
        <taxon>Actinomycetota</taxon>
        <taxon>Actinomycetes</taxon>
        <taxon>Mycobacteriales</taxon>
        <taxon>Mycobacteriaceae</taxon>
        <taxon>Mycobacterium</taxon>
    </lineage>
</organism>
<sequence>MGTSASTRHRARRGGVASVMLLAVLTLAARIFTLALPRLSTIR</sequence>
<evidence type="ECO:0000313" key="1">
    <source>
        <dbReference type="EMBL" id="EUA23873.1"/>
    </source>
</evidence>
<accession>X7ZYT6</accession>
<protein>
    <submittedName>
        <fullName evidence="1">Putative membrane protein</fullName>
    </submittedName>
</protein>
<name>X7ZYT6_MYCXE</name>
<comment type="caution">
    <text evidence="1">The sequence shown here is derived from an EMBL/GenBank/DDBJ whole genome shotgun (WGS) entry which is preliminary data.</text>
</comment>
<proteinExistence type="predicted"/>
<dbReference type="EMBL" id="JAOB01000069">
    <property type="protein sequence ID" value="EUA23873.1"/>
    <property type="molecule type" value="Genomic_DNA"/>
</dbReference>